<dbReference type="AlphaFoldDB" id="A0A9X9LQ92"/>
<dbReference type="PRINTS" id="PR00385">
    <property type="entry name" value="P450"/>
</dbReference>
<name>A0A9X9LQ92_GULGU</name>
<accession>A0A9X9LQ92</accession>
<keyword evidence="13" id="KW-0503">Monooxygenase</keyword>
<evidence type="ECO:0000256" key="3">
    <source>
        <dbReference type="ARBA" id="ARBA00004586"/>
    </source>
</evidence>
<dbReference type="EC" id="1.14.14.29" evidence="18"/>
<evidence type="ECO:0000256" key="17">
    <source>
        <dbReference type="ARBA" id="ARBA00023221"/>
    </source>
</evidence>
<evidence type="ECO:0000313" key="22">
    <source>
        <dbReference type="EMBL" id="VCW79057.1"/>
    </source>
</evidence>
<gene>
    <name evidence="22" type="ORF">BN2614_LOCUS1</name>
</gene>
<evidence type="ECO:0000256" key="13">
    <source>
        <dbReference type="ARBA" id="ARBA00023033"/>
    </source>
</evidence>
<dbReference type="GO" id="GO:0005789">
    <property type="term" value="C:endoplasmic reticulum membrane"/>
    <property type="evidence" value="ECO:0007669"/>
    <property type="project" value="UniProtKB-SubCell"/>
</dbReference>
<evidence type="ECO:0000256" key="8">
    <source>
        <dbReference type="ARBA" id="ARBA00022723"/>
    </source>
</evidence>
<dbReference type="Pfam" id="PF00067">
    <property type="entry name" value="p450"/>
    <property type="match status" value="1"/>
</dbReference>
<dbReference type="GO" id="GO:0006699">
    <property type="term" value="P:bile acid biosynthetic process"/>
    <property type="evidence" value="ECO:0007669"/>
    <property type="project" value="TreeGrafter"/>
</dbReference>
<dbReference type="InterPro" id="IPR002403">
    <property type="entry name" value="Cyt_P450_E_grp-IV"/>
</dbReference>
<dbReference type="FunFam" id="1.10.630.10:FF:000065">
    <property type="entry name" value="Cytochrome P450 family 7 subfamily B member 1"/>
    <property type="match status" value="1"/>
</dbReference>
<comment type="similarity">
    <text evidence="5">Belongs to the cytochrome P450 family.</text>
</comment>
<reference evidence="22 23" key="1">
    <citation type="submission" date="2018-10" db="EMBL/GenBank/DDBJ databases">
        <authorList>
            <person name="Ekblom R."/>
            <person name="Jareborg N."/>
        </authorList>
    </citation>
    <scope>NUCLEOTIDE SEQUENCE [LARGE SCALE GENOMIC DNA]</scope>
    <source>
        <tissue evidence="22">Muscle</tissue>
    </source>
</reference>
<keyword evidence="15 21" id="KW-0472">Membrane</keyword>
<evidence type="ECO:0000256" key="2">
    <source>
        <dbReference type="ARBA" id="ARBA00004524"/>
    </source>
</evidence>
<comment type="caution">
    <text evidence="22">The sequence shown here is derived from an EMBL/GenBank/DDBJ whole genome shotgun (WGS) entry which is preliminary data.</text>
</comment>
<evidence type="ECO:0000256" key="19">
    <source>
        <dbReference type="ARBA" id="ARBA00077814"/>
    </source>
</evidence>
<dbReference type="GO" id="GO:0033783">
    <property type="term" value="F:25-hydroxycholesterol 7-alpha-hydroxylase activity"/>
    <property type="evidence" value="ECO:0007669"/>
    <property type="project" value="UniProtKB-EC"/>
</dbReference>
<keyword evidence="11" id="KW-0560">Oxidoreductase</keyword>
<organism evidence="22 23">
    <name type="scientific">Gulo gulo</name>
    <name type="common">Wolverine</name>
    <name type="synonym">Gluton</name>
    <dbReference type="NCBI Taxonomy" id="48420"/>
    <lineage>
        <taxon>Eukaryota</taxon>
        <taxon>Metazoa</taxon>
        <taxon>Chordata</taxon>
        <taxon>Craniata</taxon>
        <taxon>Vertebrata</taxon>
        <taxon>Euteleostomi</taxon>
        <taxon>Mammalia</taxon>
        <taxon>Eutheria</taxon>
        <taxon>Laurasiatheria</taxon>
        <taxon>Carnivora</taxon>
        <taxon>Caniformia</taxon>
        <taxon>Musteloidea</taxon>
        <taxon>Mustelidae</taxon>
        <taxon>Guloninae</taxon>
        <taxon>Gulo</taxon>
    </lineage>
</organism>
<feature type="binding site" description="axial binding residue" evidence="20">
    <location>
        <position position="316"/>
    </location>
    <ligand>
        <name>heme</name>
        <dbReference type="ChEBI" id="CHEBI:30413"/>
    </ligand>
    <ligandPart>
        <name>Fe</name>
        <dbReference type="ChEBI" id="CHEBI:18248"/>
    </ligandPart>
</feature>
<comment type="subcellular location">
    <subcellularLocation>
        <location evidence="3">Endoplasmic reticulum membrane</location>
    </subcellularLocation>
    <subcellularLocation>
        <location evidence="2">Microsome membrane</location>
    </subcellularLocation>
</comment>
<keyword evidence="17" id="KW-0753">Steroid metabolism</keyword>
<keyword evidence="21" id="KW-1133">Transmembrane helix</keyword>
<dbReference type="Proteomes" id="UP000269945">
    <property type="component" value="Unassembled WGS sequence"/>
</dbReference>
<comment type="cofactor">
    <cofactor evidence="1 20">
        <name>heme</name>
        <dbReference type="ChEBI" id="CHEBI:30413"/>
    </cofactor>
</comment>
<evidence type="ECO:0000256" key="14">
    <source>
        <dbReference type="ARBA" id="ARBA00023098"/>
    </source>
</evidence>
<dbReference type="EMBL" id="CYRY02011255">
    <property type="protein sequence ID" value="VCW79057.1"/>
    <property type="molecule type" value="Genomic_DNA"/>
</dbReference>
<dbReference type="PANTHER" id="PTHR24304">
    <property type="entry name" value="CYTOCHROME P450 FAMILY 7"/>
    <property type="match status" value="1"/>
</dbReference>
<keyword evidence="6" id="KW-0153">Cholesterol metabolism</keyword>
<dbReference type="GO" id="GO:0008203">
    <property type="term" value="P:cholesterol metabolic process"/>
    <property type="evidence" value="ECO:0007669"/>
    <property type="project" value="UniProtKB-KW"/>
</dbReference>
<keyword evidence="7 20" id="KW-0349">Heme</keyword>
<evidence type="ECO:0000256" key="9">
    <source>
        <dbReference type="ARBA" id="ARBA00022824"/>
    </source>
</evidence>
<evidence type="ECO:0000256" key="7">
    <source>
        <dbReference type="ARBA" id="ARBA00022617"/>
    </source>
</evidence>
<evidence type="ECO:0000256" key="4">
    <source>
        <dbReference type="ARBA" id="ARBA00004860"/>
    </source>
</evidence>
<keyword evidence="10" id="KW-0492">Microsome</keyword>
<dbReference type="SUPFAM" id="SSF48264">
    <property type="entry name" value="Cytochrome P450"/>
    <property type="match status" value="1"/>
</dbReference>
<evidence type="ECO:0000256" key="16">
    <source>
        <dbReference type="ARBA" id="ARBA00023166"/>
    </source>
</evidence>
<keyword evidence="9" id="KW-0256">Endoplasmic reticulum</keyword>
<dbReference type="PANTHER" id="PTHR24304:SF0">
    <property type="entry name" value="CYTOCHROME P450 7B1"/>
    <property type="match status" value="1"/>
</dbReference>
<evidence type="ECO:0000256" key="20">
    <source>
        <dbReference type="PIRSR" id="PIRSR602403-1"/>
    </source>
</evidence>
<keyword evidence="8 20" id="KW-0479">Metal-binding</keyword>
<dbReference type="InterPro" id="IPR036396">
    <property type="entry name" value="Cyt_P450_sf"/>
</dbReference>
<proteinExistence type="inferred from homology"/>
<evidence type="ECO:0000256" key="12">
    <source>
        <dbReference type="ARBA" id="ARBA00023004"/>
    </source>
</evidence>
<dbReference type="PRINTS" id="PR00465">
    <property type="entry name" value="EP450IV"/>
</dbReference>
<evidence type="ECO:0000256" key="1">
    <source>
        <dbReference type="ARBA" id="ARBA00001971"/>
    </source>
</evidence>
<dbReference type="GO" id="GO:0020037">
    <property type="term" value="F:heme binding"/>
    <property type="evidence" value="ECO:0007669"/>
    <property type="project" value="InterPro"/>
</dbReference>
<evidence type="ECO:0000256" key="11">
    <source>
        <dbReference type="ARBA" id="ARBA00023002"/>
    </source>
</evidence>
<evidence type="ECO:0000256" key="21">
    <source>
        <dbReference type="SAM" id="Phobius"/>
    </source>
</evidence>
<evidence type="ECO:0000256" key="6">
    <source>
        <dbReference type="ARBA" id="ARBA00022548"/>
    </source>
</evidence>
<keyword evidence="21" id="KW-0812">Transmembrane</keyword>
<keyword evidence="14" id="KW-0443">Lipid metabolism</keyword>
<evidence type="ECO:0000256" key="5">
    <source>
        <dbReference type="ARBA" id="ARBA00010617"/>
    </source>
</evidence>
<protein>
    <recommendedName>
        <fullName evidence="18">25/26-hydroxycholesterol 7alpha-hydroxylase</fullName>
        <ecNumber evidence="18">1.14.14.29</ecNumber>
    </recommendedName>
    <alternativeName>
        <fullName evidence="19">Oxysterol 7-alpha-hydroxylase</fullName>
    </alternativeName>
</protein>
<dbReference type="GO" id="GO:0008396">
    <property type="term" value="F:oxysterol 7-alpha-hydroxylase activity"/>
    <property type="evidence" value="ECO:0007669"/>
    <property type="project" value="TreeGrafter"/>
</dbReference>
<comment type="pathway">
    <text evidence="4">Lipid metabolism; bile acid biosynthesis.</text>
</comment>
<evidence type="ECO:0000256" key="15">
    <source>
        <dbReference type="ARBA" id="ARBA00023136"/>
    </source>
</evidence>
<keyword evidence="16" id="KW-1207">Sterol metabolism</keyword>
<evidence type="ECO:0000256" key="10">
    <source>
        <dbReference type="ARBA" id="ARBA00022848"/>
    </source>
</evidence>
<evidence type="ECO:0000313" key="23">
    <source>
        <dbReference type="Proteomes" id="UP000269945"/>
    </source>
</evidence>
<feature type="transmembrane region" description="Helical" evidence="21">
    <location>
        <begin position="45"/>
        <end position="65"/>
    </location>
</feature>
<evidence type="ECO:0000256" key="18">
    <source>
        <dbReference type="ARBA" id="ARBA00066428"/>
    </source>
</evidence>
<dbReference type="InterPro" id="IPR050529">
    <property type="entry name" value="CYP450_sterol_14alpha_dmase"/>
</dbReference>
<dbReference type="GO" id="GO:0005506">
    <property type="term" value="F:iron ion binding"/>
    <property type="evidence" value="ECO:0007669"/>
    <property type="project" value="InterPro"/>
</dbReference>
<dbReference type="InterPro" id="IPR001128">
    <property type="entry name" value="Cyt_P450"/>
</dbReference>
<sequence length="373" mass="43363">MNDDLHGCYHLLRGTSLDILTENMMQNLKQFFELQLLKTTNWNTAYLLTFCSSVIFEVTFTTIYGQSLAGNRRKFITELRDDFLKFDDKFPYLISDIPIELLGNVKSIRKKLVKLLTSEHLAKTQGLSEVVQMRQDILEKYYTLEDFEIGAHHLGFLWASVTNTIPTMFWAMYYLLQHPEAMAVLRDEIDHLLQSTGQKKGSGFPIHLTREQLDSLVYLESTVLEVLRLCSFSSIIRFVQEDLTLHSETQDYCLRKGDLVAIFPPAIHYDPEVFEAPEEFRFDRFVEDGKKKTAFFKNGKKLKYYLLPFGFGASKCPGRFLAIFEVKQLLVILLTYFDLEIIDDKPMEANYSRLLFGIQHPASDVLFRYKVKS</sequence>
<keyword evidence="12 20" id="KW-0408">Iron</keyword>
<keyword evidence="23" id="KW-1185">Reference proteome</keyword>
<dbReference type="GO" id="GO:0042632">
    <property type="term" value="P:cholesterol homeostasis"/>
    <property type="evidence" value="ECO:0007669"/>
    <property type="project" value="TreeGrafter"/>
</dbReference>
<dbReference type="Gene3D" id="1.10.630.10">
    <property type="entry name" value="Cytochrome P450"/>
    <property type="match status" value="1"/>
</dbReference>